<keyword evidence="5" id="KW-0812">Transmembrane</keyword>
<dbReference type="InterPro" id="IPR005702">
    <property type="entry name" value="Wzc-like_C"/>
</dbReference>
<dbReference type="RefSeq" id="WP_097028787.1">
    <property type="nucleotide sequence ID" value="NZ_OAOQ01000001.1"/>
</dbReference>
<keyword evidence="1" id="KW-0547">Nucleotide-binding</keyword>
<dbReference type="CDD" id="cd05387">
    <property type="entry name" value="BY-kinase"/>
    <property type="match status" value="1"/>
</dbReference>
<evidence type="ECO:0000256" key="2">
    <source>
        <dbReference type="ARBA" id="ARBA00022840"/>
    </source>
</evidence>
<feature type="transmembrane region" description="Helical" evidence="5">
    <location>
        <begin position="446"/>
        <end position="467"/>
    </location>
</feature>
<dbReference type="InterPro" id="IPR002586">
    <property type="entry name" value="CobQ/CobB/MinD/ParA_Nub-bd_dom"/>
</dbReference>
<protein>
    <submittedName>
        <fullName evidence="7">Succinoglycan biosynthesis transport protein ExoP</fullName>
    </submittedName>
</protein>
<dbReference type="OrthoDB" id="230260at2"/>
<feature type="coiled-coil region" evidence="3">
    <location>
        <begin position="356"/>
        <end position="421"/>
    </location>
</feature>
<evidence type="ECO:0000256" key="5">
    <source>
        <dbReference type="SAM" id="Phobius"/>
    </source>
</evidence>
<dbReference type="InterPro" id="IPR027417">
    <property type="entry name" value="P-loop_NTPase"/>
</dbReference>
<name>A0A285CJL0_9RHOB</name>
<dbReference type="Pfam" id="PF01656">
    <property type="entry name" value="CbiA"/>
    <property type="match status" value="1"/>
</dbReference>
<dbReference type="EMBL" id="OAOQ01000001">
    <property type="protein sequence ID" value="SNX67535.1"/>
    <property type="molecule type" value="Genomic_DNA"/>
</dbReference>
<evidence type="ECO:0000256" key="4">
    <source>
        <dbReference type="SAM" id="MobiDB-lite"/>
    </source>
</evidence>
<evidence type="ECO:0000256" key="3">
    <source>
        <dbReference type="SAM" id="Coils"/>
    </source>
</evidence>
<keyword evidence="5" id="KW-0472">Membrane</keyword>
<organism evidence="7 8">
    <name type="scientific">Cereibacter ovatus</name>
    <dbReference type="NCBI Taxonomy" id="439529"/>
    <lineage>
        <taxon>Bacteria</taxon>
        <taxon>Pseudomonadati</taxon>
        <taxon>Pseudomonadota</taxon>
        <taxon>Alphaproteobacteria</taxon>
        <taxon>Rhodobacterales</taxon>
        <taxon>Paracoccaceae</taxon>
        <taxon>Cereibacter</taxon>
    </lineage>
</organism>
<feature type="transmembrane region" description="Helical" evidence="5">
    <location>
        <begin position="41"/>
        <end position="59"/>
    </location>
</feature>
<keyword evidence="3" id="KW-0175">Coiled coil</keyword>
<dbReference type="PANTHER" id="PTHR32309">
    <property type="entry name" value="TYROSINE-PROTEIN KINASE"/>
    <property type="match status" value="1"/>
</dbReference>
<dbReference type="Gene3D" id="3.40.50.300">
    <property type="entry name" value="P-loop containing nucleotide triphosphate hydrolases"/>
    <property type="match status" value="1"/>
</dbReference>
<dbReference type="Proteomes" id="UP000219467">
    <property type="component" value="Unassembled WGS sequence"/>
</dbReference>
<evidence type="ECO:0000313" key="7">
    <source>
        <dbReference type="EMBL" id="SNX67535.1"/>
    </source>
</evidence>
<dbReference type="GO" id="GO:0004713">
    <property type="term" value="F:protein tyrosine kinase activity"/>
    <property type="evidence" value="ECO:0007669"/>
    <property type="project" value="TreeGrafter"/>
</dbReference>
<dbReference type="GO" id="GO:0005886">
    <property type="term" value="C:plasma membrane"/>
    <property type="evidence" value="ECO:0007669"/>
    <property type="project" value="TreeGrafter"/>
</dbReference>
<feature type="region of interest" description="Disordered" evidence="4">
    <location>
        <begin position="728"/>
        <end position="748"/>
    </location>
</feature>
<dbReference type="AlphaFoldDB" id="A0A285CJL0"/>
<gene>
    <name evidence="7" type="ORF">SAMN05878503_101171</name>
</gene>
<reference evidence="8" key="1">
    <citation type="submission" date="2017-08" db="EMBL/GenBank/DDBJ databases">
        <authorList>
            <person name="Varghese N."/>
            <person name="Submissions S."/>
        </authorList>
    </citation>
    <scope>NUCLEOTIDE SEQUENCE [LARGE SCALE GENOMIC DNA]</scope>
    <source>
        <strain evidence="8">JA234</strain>
    </source>
</reference>
<keyword evidence="2" id="KW-0067">ATP-binding</keyword>
<evidence type="ECO:0000313" key="8">
    <source>
        <dbReference type="Proteomes" id="UP000219467"/>
    </source>
</evidence>
<dbReference type="PANTHER" id="PTHR32309:SF13">
    <property type="entry name" value="FERRIC ENTEROBACTIN TRANSPORT PROTEIN FEPE"/>
    <property type="match status" value="1"/>
</dbReference>
<evidence type="ECO:0000259" key="6">
    <source>
        <dbReference type="Pfam" id="PF01656"/>
    </source>
</evidence>
<keyword evidence="8" id="KW-1185">Reference proteome</keyword>
<accession>A0A285CJL0</accession>
<dbReference type="SUPFAM" id="SSF52540">
    <property type="entry name" value="P-loop containing nucleoside triphosphate hydrolases"/>
    <property type="match status" value="1"/>
</dbReference>
<evidence type="ECO:0000256" key="1">
    <source>
        <dbReference type="ARBA" id="ARBA00022741"/>
    </source>
</evidence>
<feature type="domain" description="CobQ/CobB/MinD/ParA nucleotide binding" evidence="6">
    <location>
        <begin position="562"/>
        <end position="726"/>
    </location>
</feature>
<sequence length="748" mass="78204">MKQLGFRIVENDPRVDAPSTPPAARVDLSRLMAAARRQRQVMMLSAAAGLGLGLVHLATTPGTFVGSATILLASQPRDVPAMDSTATEAALETAAEVIRSQTVALAVVDRLDPTTTAAFLNRPVAPLAPVIEGAKQILGAPLRLMTPAPADDAATPDSHGLRLAAARSLARDIRVSRLGQSSVLSIAYASHDRALSAAVANAYAEASAADILNAHVDTTERTRRWLQDRLAALQTAADETAIAAGMVRAEHGALPPRDARLTVDLALAAAKAARAEALTTTLDSILARGPAALRSDPGTGLDDPRLAAMQGELAVLTARLARIERDFGKTHPQALRMSEQVTAQADRLFAEIRRLHHDARDALSAATAEVQALRDRPGLAVDTTPSAGRQQTDLMALEQRAASLQAQYQTVLARLQEVDRQGALPVANVRILSTAEVSQTSAPPGALAGLLAMLALGGLAGAALGVLREWRHRFLRTAQDVQADMGLPFLGFLPRTGTEPDIPPAATVAPGTGMPVVATPIHALRHPASAYAETLRAIRFASELSLAGKSQIVIGVTSVLPGEGKSTVALNLAGVLAAAGHSVLLIDCDPRNPGLSRRLGITAGDGLIEAALGRADWTKTLRVLGDSGVHLLPCVTPGLTSHSAELLASKGMRQLLASARARYSHVVLDLAPLGPVVDARVMVRMADQTVLVAEWGKTPKALLREVLADDPTLIEKTLGVVLNKVDMASGREDEGKPQGDTPAGATDS</sequence>
<dbReference type="InterPro" id="IPR050445">
    <property type="entry name" value="Bact_polysacc_biosynth/exp"/>
</dbReference>
<keyword evidence="5" id="KW-1133">Transmembrane helix</keyword>
<proteinExistence type="predicted"/>